<organism evidence="2 3">
    <name type="scientific">Lyophyllum shimeji</name>
    <name type="common">Hon-shimeji</name>
    <name type="synonym">Tricholoma shimeji</name>
    <dbReference type="NCBI Taxonomy" id="47721"/>
    <lineage>
        <taxon>Eukaryota</taxon>
        <taxon>Fungi</taxon>
        <taxon>Dikarya</taxon>
        <taxon>Basidiomycota</taxon>
        <taxon>Agaricomycotina</taxon>
        <taxon>Agaricomycetes</taxon>
        <taxon>Agaricomycetidae</taxon>
        <taxon>Agaricales</taxon>
        <taxon>Tricholomatineae</taxon>
        <taxon>Lyophyllaceae</taxon>
        <taxon>Lyophyllum</taxon>
    </lineage>
</organism>
<proteinExistence type="predicted"/>
<feature type="compositionally biased region" description="Polar residues" evidence="1">
    <location>
        <begin position="259"/>
        <end position="271"/>
    </location>
</feature>
<feature type="compositionally biased region" description="Basic and acidic residues" evidence="1">
    <location>
        <begin position="276"/>
        <end position="288"/>
    </location>
</feature>
<gene>
    <name evidence="2" type="ORF">LshimejAT787_0310100</name>
</gene>
<evidence type="ECO:0000313" key="2">
    <source>
        <dbReference type="EMBL" id="GLB36723.1"/>
    </source>
</evidence>
<dbReference type="Proteomes" id="UP001063166">
    <property type="component" value="Unassembled WGS sequence"/>
</dbReference>
<keyword evidence="3" id="KW-1185">Reference proteome</keyword>
<evidence type="ECO:0000313" key="3">
    <source>
        <dbReference type="Proteomes" id="UP001063166"/>
    </source>
</evidence>
<comment type="caution">
    <text evidence="2">The sequence shown here is derived from an EMBL/GenBank/DDBJ whole genome shotgun (WGS) entry which is preliminary data.</text>
</comment>
<dbReference type="EMBL" id="BRPK01000003">
    <property type="protein sequence ID" value="GLB36723.1"/>
    <property type="molecule type" value="Genomic_DNA"/>
</dbReference>
<name>A0A9P3PJQ6_LYOSH</name>
<feature type="region of interest" description="Disordered" evidence="1">
    <location>
        <begin position="259"/>
        <end position="288"/>
    </location>
</feature>
<protein>
    <submittedName>
        <fullName evidence="2">Uncharacterized protein</fullName>
    </submittedName>
</protein>
<evidence type="ECO:0000256" key="1">
    <source>
        <dbReference type="SAM" id="MobiDB-lite"/>
    </source>
</evidence>
<accession>A0A9P3PJQ6</accession>
<sequence>MTPQVLYRNHTSPLIRNASSRRSLDRDPRALHQKIRAKLGQQGEDTRSPEIGRLLVHEDRNRRIHWDNFSASTAPCFARLRRWRTPSTRAIRRTLAMTATGTAKEATFGVGREADVDESVVTLCVRPEASAADMLRGGEGDCGCTTKNGSCEAAGRDDVLEEPVAALRVFPDASIVDMFCGGEDASCGVMNGACEAAGNDDALAECVIALRVLPEASALGMLCVGDDNFGRAMNGACEAPKEGSSGVCGADADALDANNRQVIPTSSQSHLPSAKRTYDGTSHEKEQN</sequence>
<dbReference type="AlphaFoldDB" id="A0A9P3PJQ6"/>
<reference evidence="2" key="1">
    <citation type="submission" date="2022-07" db="EMBL/GenBank/DDBJ databases">
        <title>The genome of Lyophyllum shimeji provides insight into the initial evolution of ectomycorrhizal fungal genome.</title>
        <authorList>
            <person name="Kobayashi Y."/>
            <person name="Shibata T."/>
            <person name="Hirakawa H."/>
            <person name="Shigenobu S."/>
            <person name="Nishiyama T."/>
            <person name="Yamada A."/>
            <person name="Hasebe M."/>
            <person name="Kawaguchi M."/>
        </authorList>
    </citation>
    <scope>NUCLEOTIDE SEQUENCE</scope>
    <source>
        <strain evidence="2">AT787</strain>
    </source>
</reference>